<dbReference type="Proteomes" id="UP000187203">
    <property type="component" value="Unassembled WGS sequence"/>
</dbReference>
<dbReference type="EMBL" id="AWUE01012843">
    <property type="protein sequence ID" value="OMP08204.1"/>
    <property type="molecule type" value="Genomic_DNA"/>
</dbReference>
<proteinExistence type="predicted"/>
<evidence type="ECO:0000313" key="1">
    <source>
        <dbReference type="EMBL" id="OMP08204.1"/>
    </source>
</evidence>
<comment type="caution">
    <text evidence="1">The sequence shown here is derived from an EMBL/GenBank/DDBJ whole genome shotgun (WGS) entry which is preliminary data.</text>
</comment>
<name>A0A1R3KMA8_9ROSI</name>
<protein>
    <submittedName>
        <fullName evidence="1">Uncharacterized protein</fullName>
    </submittedName>
</protein>
<accession>A0A1R3KMA8</accession>
<gene>
    <name evidence="1" type="ORF">COLO4_06681</name>
</gene>
<organism evidence="1 2">
    <name type="scientific">Corchorus olitorius</name>
    <dbReference type="NCBI Taxonomy" id="93759"/>
    <lineage>
        <taxon>Eukaryota</taxon>
        <taxon>Viridiplantae</taxon>
        <taxon>Streptophyta</taxon>
        <taxon>Embryophyta</taxon>
        <taxon>Tracheophyta</taxon>
        <taxon>Spermatophyta</taxon>
        <taxon>Magnoliopsida</taxon>
        <taxon>eudicotyledons</taxon>
        <taxon>Gunneridae</taxon>
        <taxon>Pentapetalae</taxon>
        <taxon>rosids</taxon>
        <taxon>malvids</taxon>
        <taxon>Malvales</taxon>
        <taxon>Malvaceae</taxon>
        <taxon>Grewioideae</taxon>
        <taxon>Apeibeae</taxon>
        <taxon>Corchorus</taxon>
    </lineage>
</organism>
<dbReference type="AlphaFoldDB" id="A0A1R3KMA8"/>
<sequence length="85" mass="9882">MVARLTPDQKVACSIHVGFKSPIPNGFNFFHFSFHLLVPASDLQKPRFGYLLKIDHFCFSIWREMVKVEFNNSFEGSTVQLLYKL</sequence>
<keyword evidence="2" id="KW-1185">Reference proteome</keyword>
<evidence type="ECO:0000313" key="2">
    <source>
        <dbReference type="Proteomes" id="UP000187203"/>
    </source>
</evidence>
<reference evidence="2" key="1">
    <citation type="submission" date="2013-09" db="EMBL/GenBank/DDBJ databases">
        <title>Corchorus olitorius genome sequencing.</title>
        <authorList>
            <person name="Alam M."/>
            <person name="Haque M.S."/>
            <person name="Islam M.S."/>
            <person name="Emdad E.M."/>
            <person name="Islam M.M."/>
            <person name="Ahmed B."/>
            <person name="Halim A."/>
            <person name="Hossen Q.M.M."/>
            <person name="Hossain M.Z."/>
            <person name="Ahmed R."/>
            <person name="Khan M.M."/>
            <person name="Islam R."/>
            <person name="Rashid M.M."/>
            <person name="Khan S.A."/>
            <person name="Rahman M.S."/>
            <person name="Alam M."/>
            <person name="Yahiya A.S."/>
            <person name="Khan M.S."/>
            <person name="Azam M.S."/>
            <person name="Haque T."/>
            <person name="Lashkar M.Z.H."/>
            <person name="Akhand A.I."/>
            <person name="Morshed G."/>
            <person name="Roy S."/>
            <person name="Uddin K.S."/>
            <person name="Rabeya T."/>
            <person name="Hossain A.S."/>
            <person name="Chowdhury A."/>
            <person name="Snigdha A.R."/>
            <person name="Mortoza M.S."/>
            <person name="Matin S.A."/>
            <person name="Hoque S.M.E."/>
            <person name="Islam M.K."/>
            <person name="Roy D.K."/>
            <person name="Haider R."/>
            <person name="Moosa M.M."/>
            <person name="Elias S.M."/>
            <person name="Hasan A.M."/>
            <person name="Jahan S."/>
            <person name="Shafiuddin M."/>
            <person name="Mahmood N."/>
            <person name="Shommy N.S."/>
        </authorList>
    </citation>
    <scope>NUCLEOTIDE SEQUENCE [LARGE SCALE GENOMIC DNA]</scope>
    <source>
        <strain evidence="2">cv. O-4</strain>
    </source>
</reference>